<dbReference type="PROSITE" id="PS50928">
    <property type="entry name" value="ABC_TM1"/>
    <property type="match status" value="1"/>
</dbReference>
<dbReference type="PANTHER" id="PTHR30193:SF1">
    <property type="entry name" value="ABC TRANSPORTER PERMEASE PROTEIN YESP-RELATED"/>
    <property type="match status" value="1"/>
</dbReference>
<evidence type="ECO:0000256" key="6">
    <source>
        <dbReference type="ARBA" id="ARBA00023136"/>
    </source>
</evidence>
<dbReference type="PROSITE" id="PS51257">
    <property type="entry name" value="PROKAR_LIPOPROTEIN"/>
    <property type="match status" value="1"/>
</dbReference>
<feature type="transmembrane region" description="Helical" evidence="7">
    <location>
        <begin position="268"/>
        <end position="290"/>
    </location>
</feature>
<dbReference type="InterPro" id="IPR000515">
    <property type="entry name" value="MetI-like"/>
</dbReference>
<proteinExistence type="inferred from homology"/>
<keyword evidence="4 7" id="KW-0812">Transmembrane</keyword>
<gene>
    <name evidence="9" type="ORF">ACFO3S_09205</name>
</gene>
<evidence type="ECO:0000256" key="1">
    <source>
        <dbReference type="ARBA" id="ARBA00004651"/>
    </source>
</evidence>
<dbReference type="Gene3D" id="1.10.3720.10">
    <property type="entry name" value="MetI-like"/>
    <property type="match status" value="1"/>
</dbReference>
<keyword evidence="10" id="KW-1185">Reference proteome</keyword>
<dbReference type="InterPro" id="IPR035906">
    <property type="entry name" value="MetI-like_sf"/>
</dbReference>
<reference evidence="10" key="1">
    <citation type="journal article" date="2019" name="Int. J. Syst. Evol. Microbiol.">
        <title>The Global Catalogue of Microorganisms (GCM) 10K type strain sequencing project: providing services to taxonomists for standard genome sequencing and annotation.</title>
        <authorList>
            <consortium name="The Broad Institute Genomics Platform"/>
            <consortium name="The Broad Institute Genome Sequencing Center for Infectious Disease"/>
            <person name="Wu L."/>
            <person name="Ma J."/>
        </authorList>
    </citation>
    <scope>NUCLEOTIDE SEQUENCE [LARGE SCALE GENOMIC DNA]</scope>
    <source>
        <strain evidence="10">CCUG 49571</strain>
    </source>
</reference>
<keyword evidence="3" id="KW-1003">Cell membrane</keyword>
<dbReference type="InterPro" id="IPR051393">
    <property type="entry name" value="ABC_transporter_permease"/>
</dbReference>
<evidence type="ECO:0000256" key="7">
    <source>
        <dbReference type="RuleBase" id="RU363032"/>
    </source>
</evidence>
<evidence type="ECO:0000256" key="5">
    <source>
        <dbReference type="ARBA" id="ARBA00022989"/>
    </source>
</evidence>
<keyword evidence="5 7" id="KW-1133">Transmembrane helix</keyword>
<evidence type="ECO:0000313" key="10">
    <source>
        <dbReference type="Proteomes" id="UP001596028"/>
    </source>
</evidence>
<dbReference type="CDD" id="cd06261">
    <property type="entry name" value="TM_PBP2"/>
    <property type="match status" value="1"/>
</dbReference>
<feature type="transmembrane region" description="Helical" evidence="7">
    <location>
        <begin position="208"/>
        <end position="228"/>
    </location>
</feature>
<feature type="transmembrane region" description="Helical" evidence="7">
    <location>
        <begin position="108"/>
        <end position="128"/>
    </location>
</feature>
<name>A0ABV9F9N4_9BACL</name>
<accession>A0ABV9F9N4</accession>
<feature type="transmembrane region" description="Helical" evidence="7">
    <location>
        <begin position="71"/>
        <end position="96"/>
    </location>
</feature>
<comment type="similarity">
    <text evidence="7">Belongs to the binding-protein-dependent transport system permease family.</text>
</comment>
<comment type="subcellular location">
    <subcellularLocation>
        <location evidence="1 7">Cell membrane</location>
        <topology evidence="1 7">Multi-pass membrane protein</topology>
    </subcellularLocation>
</comment>
<feature type="transmembrane region" description="Helical" evidence="7">
    <location>
        <begin position="12"/>
        <end position="33"/>
    </location>
</feature>
<sequence length="305" mass="34247">MKWKMSQREAVTGILFILPWIVGCSMFFIRPFFMSIYYSMTKYDVLSPPEWIGLRNYRDLFLNDPETLSSIVVTFRFVLLNVPATFLTALFFSVLLNQKLKGLSLWRTLFYLPAVIPGVASAVLWRLVFAESGILNKLTGLFGAEPSHWLENPSTVLPAFVIMNCFSAGTGIILYLGALQGVPTILYESATIDGAGAWTKFTRITLPMISPIILFNVVTSLIANLQAFEQAYVLTSNTNDLPTWGGPNGATYFIFLKLYKSAFVDYQFGYAAAISWVLFAIIAVFASLILRSSKAWVYYENMKGR</sequence>
<evidence type="ECO:0000256" key="4">
    <source>
        <dbReference type="ARBA" id="ARBA00022692"/>
    </source>
</evidence>
<feature type="domain" description="ABC transmembrane type-1" evidence="8">
    <location>
        <begin position="71"/>
        <end position="289"/>
    </location>
</feature>
<dbReference type="RefSeq" id="WP_378094628.1">
    <property type="nucleotide sequence ID" value="NZ_JBHSEP010000005.1"/>
</dbReference>
<dbReference type="SUPFAM" id="SSF161098">
    <property type="entry name" value="MetI-like"/>
    <property type="match status" value="1"/>
</dbReference>
<keyword evidence="2 7" id="KW-0813">Transport</keyword>
<evidence type="ECO:0000256" key="3">
    <source>
        <dbReference type="ARBA" id="ARBA00022475"/>
    </source>
</evidence>
<evidence type="ECO:0000313" key="9">
    <source>
        <dbReference type="EMBL" id="MFC4598407.1"/>
    </source>
</evidence>
<dbReference type="Proteomes" id="UP001596028">
    <property type="component" value="Unassembled WGS sequence"/>
</dbReference>
<dbReference type="PANTHER" id="PTHR30193">
    <property type="entry name" value="ABC TRANSPORTER PERMEASE PROTEIN"/>
    <property type="match status" value="1"/>
</dbReference>
<dbReference type="Pfam" id="PF00528">
    <property type="entry name" value="BPD_transp_1"/>
    <property type="match status" value="1"/>
</dbReference>
<evidence type="ECO:0000259" key="8">
    <source>
        <dbReference type="PROSITE" id="PS50928"/>
    </source>
</evidence>
<evidence type="ECO:0000256" key="2">
    <source>
        <dbReference type="ARBA" id="ARBA00022448"/>
    </source>
</evidence>
<protein>
    <submittedName>
        <fullName evidence="9">Carbohydrate ABC transporter permease</fullName>
    </submittedName>
</protein>
<feature type="transmembrane region" description="Helical" evidence="7">
    <location>
        <begin position="156"/>
        <end position="176"/>
    </location>
</feature>
<organism evidence="9 10">
    <name type="scientific">Cohnella hongkongensis</name>
    <dbReference type="NCBI Taxonomy" id="178337"/>
    <lineage>
        <taxon>Bacteria</taxon>
        <taxon>Bacillati</taxon>
        <taxon>Bacillota</taxon>
        <taxon>Bacilli</taxon>
        <taxon>Bacillales</taxon>
        <taxon>Paenibacillaceae</taxon>
        <taxon>Cohnella</taxon>
    </lineage>
</organism>
<keyword evidence="6 7" id="KW-0472">Membrane</keyword>
<comment type="caution">
    <text evidence="9">The sequence shown here is derived from an EMBL/GenBank/DDBJ whole genome shotgun (WGS) entry which is preliminary data.</text>
</comment>
<dbReference type="EMBL" id="JBHSEP010000005">
    <property type="protein sequence ID" value="MFC4598407.1"/>
    <property type="molecule type" value="Genomic_DNA"/>
</dbReference>